<evidence type="ECO:0000256" key="2">
    <source>
        <dbReference type="ARBA" id="ARBA00005699"/>
    </source>
</evidence>
<dbReference type="InterPro" id="IPR006808">
    <property type="entry name" value="ATP_synth_F0_gsu_mt"/>
</dbReference>
<dbReference type="GO" id="GO:0031966">
    <property type="term" value="C:mitochondrial membrane"/>
    <property type="evidence" value="ECO:0007669"/>
    <property type="project" value="UniProtKB-SubCell"/>
</dbReference>
<evidence type="ECO:0000256" key="4">
    <source>
        <dbReference type="ARBA" id="ARBA00022547"/>
    </source>
</evidence>
<keyword evidence="5" id="KW-0375">Hydrogen ion transport</keyword>
<evidence type="ECO:0000313" key="11">
    <source>
        <dbReference type="Proteomes" id="UP000035681"/>
    </source>
</evidence>
<evidence type="ECO:0000256" key="10">
    <source>
        <dbReference type="SAM" id="Phobius"/>
    </source>
</evidence>
<evidence type="ECO:0000256" key="1">
    <source>
        <dbReference type="ARBA" id="ARBA00004325"/>
    </source>
</evidence>
<evidence type="ECO:0000256" key="6">
    <source>
        <dbReference type="ARBA" id="ARBA00023065"/>
    </source>
</evidence>
<keyword evidence="10" id="KW-1133">Transmembrane helix</keyword>
<comment type="similarity">
    <text evidence="2">Belongs to the ATPase g subunit family.</text>
</comment>
<protein>
    <submittedName>
        <fullName evidence="12 13">ATP synthase subunit</fullName>
    </submittedName>
</protein>
<reference evidence="12" key="1">
    <citation type="submission" date="2015-08" db="UniProtKB">
        <authorList>
            <consortium name="WormBaseParasite"/>
        </authorList>
    </citation>
    <scope>IDENTIFICATION</scope>
</reference>
<keyword evidence="11" id="KW-1185">Reference proteome</keyword>
<keyword evidence="3" id="KW-0813">Transport</keyword>
<evidence type="ECO:0000256" key="7">
    <source>
        <dbReference type="ARBA" id="ARBA00023128"/>
    </source>
</evidence>
<evidence type="ECO:0000256" key="3">
    <source>
        <dbReference type="ARBA" id="ARBA00022448"/>
    </source>
</evidence>
<evidence type="ECO:0000313" key="12">
    <source>
        <dbReference type="WBParaSite" id="SSTP_0000146800.1"/>
    </source>
</evidence>
<keyword evidence="9" id="KW-0066">ATP synthesis</keyword>
<dbReference type="PANTHER" id="PTHR12386">
    <property type="entry name" value="ATP SYNTHASE SUBUNIT"/>
    <property type="match status" value="1"/>
</dbReference>
<dbReference type="Pfam" id="PF04718">
    <property type="entry name" value="ATP-synt_G"/>
    <property type="match status" value="1"/>
</dbReference>
<dbReference type="STRING" id="6248.A0A0K0DW52"/>
<evidence type="ECO:0000256" key="5">
    <source>
        <dbReference type="ARBA" id="ARBA00022781"/>
    </source>
</evidence>
<accession>A0A0K0DW52</accession>
<dbReference type="Proteomes" id="UP000035681">
    <property type="component" value="Unplaced"/>
</dbReference>
<keyword evidence="4" id="KW-0138">CF(0)</keyword>
<dbReference type="WBParaSite" id="TCONS_00006133.p1">
    <property type="protein sequence ID" value="TCONS_00006133.p1"/>
    <property type="gene ID" value="XLOC_004311"/>
</dbReference>
<evidence type="ECO:0000313" key="13">
    <source>
        <dbReference type="WBParaSite" id="TCONS_00006133.p1"/>
    </source>
</evidence>
<comment type="subcellular location">
    <subcellularLocation>
        <location evidence="1">Mitochondrion membrane</location>
    </subcellularLocation>
</comment>
<keyword evidence="7" id="KW-0496">Mitochondrion</keyword>
<organism evidence="12">
    <name type="scientific">Strongyloides stercoralis</name>
    <name type="common">Threadworm</name>
    <dbReference type="NCBI Taxonomy" id="6248"/>
    <lineage>
        <taxon>Eukaryota</taxon>
        <taxon>Metazoa</taxon>
        <taxon>Ecdysozoa</taxon>
        <taxon>Nematoda</taxon>
        <taxon>Chromadorea</taxon>
        <taxon>Rhabditida</taxon>
        <taxon>Tylenchina</taxon>
        <taxon>Panagrolaimomorpha</taxon>
        <taxon>Strongyloidoidea</taxon>
        <taxon>Strongyloididae</taxon>
        <taxon>Strongyloides</taxon>
    </lineage>
</organism>
<dbReference type="GO" id="GO:0015986">
    <property type="term" value="P:proton motive force-driven ATP synthesis"/>
    <property type="evidence" value="ECO:0007669"/>
    <property type="project" value="InterPro"/>
</dbReference>
<name>A0A0K0DW52_STRER</name>
<evidence type="ECO:0000256" key="8">
    <source>
        <dbReference type="ARBA" id="ARBA00023136"/>
    </source>
</evidence>
<feature type="transmembrane region" description="Helical" evidence="10">
    <location>
        <begin position="77"/>
        <end position="93"/>
    </location>
</feature>
<keyword evidence="10" id="KW-0812">Transmembrane</keyword>
<sequence length="131" mass="15249">MATRKLNMFEKLANMAGVLYRYQKSQFPRRYELLTKIVKKELAPPNSADIPAIKRDWASLVKAIEAKQYRNLSVREFLVYSAVGLEITFWFFVGEMIGRRSIFGYIVPGDYVSRDTKKKAKNQVVEDKTNF</sequence>
<keyword evidence="8 10" id="KW-0472">Membrane</keyword>
<evidence type="ECO:0000256" key="9">
    <source>
        <dbReference type="ARBA" id="ARBA00023310"/>
    </source>
</evidence>
<dbReference type="GO" id="GO:0015078">
    <property type="term" value="F:proton transmembrane transporter activity"/>
    <property type="evidence" value="ECO:0007669"/>
    <property type="project" value="InterPro"/>
</dbReference>
<dbReference type="GO" id="GO:0045259">
    <property type="term" value="C:proton-transporting ATP synthase complex"/>
    <property type="evidence" value="ECO:0007669"/>
    <property type="project" value="UniProtKB-KW"/>
</dbReference>
<dbReference type="AlphaFoldDB" id="A0A0K0DW52"/>
<proteinExistence type="inferred from homology"/>
<keyword evidence="6" id="KW-0406">Ion transport</keyword>
<dbReference type="WBParaSite" id="SSTP_0000146800.1">
    <property type="protein sequence ID" value="SSTP_0000146800.1"/>
    <property type="gene ID" value="SSTP_0000146800"/>
</dbReference>